<feature type="region of interest" description="Disordered" evidence="1">
    <location>
        <begin position="161"/>
        <end position="180"/>
    </location>
</feature>
<evidence type="ECO:0000313" key="3">
    <source>
        <dbReference type="EMBL" id="KAK9499692.1"/>
    </source>
</evidence>
<organism evidence="3 4">
    <name type="scientific">Rhynocoris fuscipes</name>
    <dbReference type="NCBI Taxonomy" id="488301"/>
    <lineage>
        <taxon>Eukaryota</taxon>
        <taxon>Metazoa</taxon>
        <taxon>Ecdysozoa</taxon>
        <taxon>Arthropoda</taxon>
        <taxon>Hexapoda</taxon>
        <taxon>Insecta</taxon>
        <taxon>Pterygota</taxon>
        <taxon>Neoptera</taxon>
        <taxon>Paraneoptera</taxon>
        <taxon>Hemiptera</taxon>
        <taxon>Heteroptera</taxon>
        <taxon>Panheteroptera</taxon>
        <taxon>Cimicomorpha</taxon>
        <taxon>Reduviidae</taxon>
        <taxon>Harpactorinae</taxon>
        <taxon>Harpactorini</taxon>
        <taxon>Rhynocoris</taxon>
    </lineage>
</organism>
<accession>A0AAW1CSZ1</accession>
<dbReference type="InterPro" id="IPR039840">
    <property type="entry name" value="NAA80"/>
</dbReference>
<protein>
    <recommendedName>
        <fullName evidence="2">N-acetyltransferase domain-containing protein</fullName>
    </recommendedName>
</protein>
<dbReference type="PANTHER" id="PTHR13538">
    <property type="entry name" value="N-ACETYLTRANSFERASE 6"/>
    <property type="match status" value="1"/>
</dbReference>
<proteinExistence type="predicted"/>
<dbReference type="PANTHER" id="PTHR13538:SF4">
    <property type="entry name" value="N-ALPHA-ACETYLTRANSFERASE 80"/>
    <property type="match status" value="1"/>
</dbReference>
<keyword evidence="4" id="KW-1185">Reference proteome</keyword>
<dbReference type="Gene3D" id="3.40.630.30">
    <property type="match status" value="1"/>
</dbReference>
<dbReference type="SUPFAM" id="SSF55729">
    <property type="entry name" value="Acyl-CoA N-acyltransferases (Nat)"/>
    <property type="match status" value="1"/>
</dbReference>
<dbReference type="InterPro" id="IPR016181">
    <property type="entry name" value="Acyl_CoA_acyltransferase"/>
</dbReference>
<dbReference type="CDD" id="cd04301">
    <property type="entry name" value="NAT_SF"/>
    <property type="match status" value="1"/>
</dbReference>
<comment type="caution">
    <text evidence="3">The sequence shown here is derived from an EMBL/GenBank/DDBJ whole genome shotgun (WGS) entry which is preliminary data.</text>
</comment>
<dbReference type="AlphaFoldDB" id="A0AAW1CSZ1"/>
<reference evidence="3 4" key="1">
    <citation type="submission" date="2022-12" db="EMBL/GenBank/DDBJ databases">
        <title>Chromosome-level genome assembly of true bugs.</title>
        <authorList>
            <person name="Ma L."/>
            <person name="Li H."/>
        </authorList>
    </citation>
    <scope>NUCLEOTIDE SEQUENCE [LARGE SCALE GENOMIC DNA]</scope>
    <source>
        <strain evidence="3">Lab_2022b</strain>
    </source>
</reference>
<gene>
    <name evidence="3" type="ORF">O3M35_002694</name>
</gene>
<dbReference type="PROSITE" id="PS51186">
    <property type="entry name" value="GNAT"/>
    <property type="match status" value="1"/>
</dbReference>
<feature type="domain" description="N-acetyltransferase" evidence="2">
    <location>
        <begin position="4"/>
        <end position="147"/>
    </location>
</feature>
<dbReference type="GO" id="GO:1905502">
    <property type="term" value="F:acetyl-CoA binding"/>
    <property type="evidence" value="ECO:0007669"/>
    <property type="project" value="TreeGrafter"/>
</dbReference>
<dbReference type="Pfam" id="PF00583">
    <property type="entry name" value="Acetyltransf_1"/>
    <property type="match status" value="1"/>
</dbReference>
<evidence type="ECO:0000313" key="4">
    <source>
        <dbReference type="Proteomes" id="UP001461498"/>
    </source>
</evidence>
<name>A0AAW1CSZ1_9HEMI</name>
<dbReference type="InterPro" id="IPR000182">
    <property type="entry name" value="GNAT_dom"/>
</dbReference>
<dbReference type="GO" id="GO:0005737">
    <property type="term" value="C:cytoplasm"/>
    <property type="evidence" value="ECO:0007669"/>
    <property type="project" value="TreeGrafter"/>
</dbReference>
<sequence>MEDLQVYPVHKCCRKEIVACCDLINSEWPRSKMARLQSLCNSSDKFPTSLVLMLNGTDVVGHLKLTELRVGGGDIMVESVVIRKDHRGKGWGKVIMEYAEEYVRSKGKKMLYLSTRGQEGFYKKLGYEICQPILYFGFSDITPQPVEKLEISSTKKDVINCPNAPPPPPLPTNKKPASQPTLISQKPAKTYMCKHFPHSFVQSLL</sequence>
<dbReference type="Proteomes" id="UP001461498">
    <property type="component" value="Unassembled WGS sequence"/>
</dbReference>
<dbReference type="EMBL" id="JAPXFL010000011">
    <property type="protein sequence ID" value="KAK9499692.1"/>
    <property type="molecule type" value="Genomic_DNA"/>
</dbReference>
<evidence type="ECO:0000256" key="1">
    <source>
        <dbReference type="SAM" id="MobiDB-lite"/>
    </source>
</evidence>
<dbReference type="GO" id="GO:0008080">
    <property type="term" value="F:N-acetyltransferase activity"/>
    <property type="evidence" value="ECO:0007669"/>
    <property type="project" value="InterPro"/>
</dbReference>
<evidence type="ECO:0000259" key="2">
    <source>
        <dbReference type="PROSITE" id="PS51186"/>
    </source>
</evidence>